<dbReference type="EMBL" id="QLLQ01000011">
    <property type="protein sequence ID" value="RAJ22085.1"/>
    <property type="molecule type" value="Genomic_DNA"/>
</dbReference>
<name>A0A327S028_9FLAO</name>
<reference evidence="3 4" key="1">
    <citation type="submission" date="2018-06" db="EMBL/GenBank/DDBJ databases">
        <title>Genomic Encyclopedia of Archaeal and Bacterial Type Strains, Phase II (KMG-II): from individual species to whole genera.</title>
        <authorList>
            <person name="Goeker M."/>
        </authorList>
    </citation>
    <scope>NUCLEOTIDE SEQUENCE [LARGE SCALE GENOMIC DNA]</scope>
    <source>
        <strain evidence="3 4">DSM 12408</strain>
    </source>
</reference>
<evidence type="ECO:0000313" key="3">
    <source>
        <dbReference type="EMBL" id="RAJ22085.1"/>
    </source>
</evidence>
<proteinExistence type="inferred from homology"/>
<dbReference type="SUPFAM" id="SSF52402">
    <property type="entry name" value="Adenine nucleotide alpha hydrolases-like"/>
    <property type="match status" value="2"/>
</dbReference>
<dbReference type="InterPro" id="IPR006015">
    <property type="entry name" value="Universal_stress_UspA"/>
</dbReference>
<dbReference type="AlphaFoldDB" id="A0A327S028"/>
<sequence length="278" mass="31750">MKKSILIPTDFSENSKSALSYALKLYANETCTFYFLNSYAFSSSRSPSLMSSNFIGTFRDNSKRDLTKLKAKMDEENTNTNHTFGMISSSDELPHAIEASIKQHDIDLVVMGTKGAIGVDAFFFGSYTVKTIKHIKSCPVLVVLNKQDFKTPKKIAFPTDFNRPYDAKTLKTLQDFASLYDAHINVLHINVEEDLSEKQNKNISILKEYLKDTEHSFHWMPAYHKKSDVINDFIEDLDIDILAMFNYKHSIIENITKEPIIKNIGYHPTIPFLIIPSK</sequence>
<dbReference type="InterPro" id="IPR006016">
    <property type="entry name" value="UspA"/>
</dbReference>
<dbReference type="PRINTS" id="PR01438">
    <property type="entry name" value="UNVRSLSTRESS"/>
</dbReference>
<dbReference type="Gene3D" id="3.40.50.620">
    <property type="entry name" value="HUPs"/>
    <property type="match status" value="2"/>
</dbReference>
<dbReference type="RefSeq" id="WP_111625926.1">
    <property type="nucleotide sequence ID" value="NZ_QLLQ01000011.1"/>
</dbReference>
<evidence type="ECO:0000313" key="4">
    <source>
        <dbReference type="Proteomes" id="UP000248987"/>
    </source>
</evidence>
<comment type="similarity">
    <text evidence="1">Belongs to the universal stress protein A family.</text>
</comment>
<protein>
    <submittedName>
        <fullName evidence="3">Nucleotide-binding universal stress UspA family protein</fullName>
    </submittedName>
</protein>
<evidence type="ECO:0000259" key="2">
    <source>
        <dbReference type="Pfam" id="PF00582"/>
    </source>
</evidence>
<feature type="domain" description="UspA" evidence="2">
    <location>
        <begin position="3"/>
        <end position="143"/>
    </location>
</feature>
<evidence type="ECO:0000256" key="1">
    <source>
        <dbReference type="ARBA" id="ARBA00008791"/>
    </source>
</evidence>
<dbReference type="PANTHER" id="PTHR46268">
    <property type="entry name" value="STRESS RESPONSE PROTEIN NHAX"/>
    <property type="match status" value="1"/>
</dbReference>
<dbReference type="Proteomes" id="UP000248987">
    <property type="component" value="Unassembled WGS sequence"/>
</dbReference>
<dbReference type="Pfam" id="PF00582">
    <property type="entry name" value="Usp"/>
    <property type="match status" value="1"/>
</dbReference>
<comment type="caution">
    <text evidence="3">The sequence shown here is derived from an EMBL/GenBank/DDBJ whole genome shotgun (WGS) entry which is preliminary data.</text>
</comment>
<accession>A0A327S028</accession>
<dbReference type="InterPro" id="IPR014729">
    <property type="entry name" value="Rossmann-like_a/b/a_fold"/>
</dbReference>
<dbReference type="CDD" id="cd00293">
    <property type="entry name" value="USP-like"/>
    <property type="match status" value="1"/>
</dbReference>
<dbReference type="PANTHER" id="PTHR46268:SF6">
    <property type="entry name" value="UNIVERSAL STRESS PROTEIN UP12"/>
    <property type="match status" value="1"/>
</dbReference>
<keyword evidence="4" id="KW-1185">Reference proteome</keyword>
<organism evidence="3 4">
    <name type="scientific">Gelidibacter algens</name>
    <dbReference type="NCBI Taxonomy" id="49280"/>
    <lineage>
        <taxon>Bacteria</taxon>
        <taxon>Pseudomonadati</taxon>
        <taxon>Bacteroidota</taxon>
        <taxon>Flavobacteriia</taxon>
        <taxon>Flavobacteriales</taxon>
        <taxon>Flavobacteriaceae</taxon>
        <taxon>Gelidibacter</taxon>
    </lineage>
</organism>
<gene>
    <name evidence="3" type="ORF">LX77_02744</name>
</gene>